<organism evidence="2 3">
    <name type="scientific">Mucilaginibacter aquatilis</name>
    <dbReference type="NCBI Taxonomy" id="1517760"/>
    <lineage>
        <taxon>Bacteria</taxon>
        <taxon>Pseudomonadati</taxon>
        <taxon>Bacteroidota</taxon>
        <taxon>Sphingobacteriia</taxon>
        <taxon>Sphingobacteriales</taxon>
        <taxon>Sphingobacteriaceae</taxon>
        <taxon>Mucilaginibacter</taxon>
    </lineage>
</organism>
<name>A0A6I4I9G6_9SPHI</name>
<evidence type="ECO:0000313" key="2">
    <source>
        <dbReference type="EMBL" id="MVN90109.1"/>
    </source>
</evidence>
<keyword evidence="2" id="KW-0378">Hydrolase</keyword>
<dbReference type="OrthoDB" id="983143at2"/>
<dbReference type="Pfam" id="PF18939">
    <property type="entry name" value="DUF5686"/>
    <property type="match status" value="1"/>
</dbReference>
<feature type="chain" id="PRO_5026300985" evidence="1">
    <location>
        <begin position="20"/>
        <end position="816"/>
    </location>
</feature>
<dbReference type="EMBL" id="WQLA01000001">
    <property type="protein sequence ID" value="MVN90109.1"/>
    <property type="molecule type" value="Genomic_DNA"/>
</dbReference>
<keyword evidence="3" id="KW-1185">Reference proteome</keyword>
<dbReference type="RefSeq" id="WP_157539883.1">
    <property type="nucleotide sequence ID" value="NZ_WQLA01000001.1"/>
</dbReference>
<reference evidence="2 3" key="1">
    <citation type="submission" date="2019-12" db="EMBL/GenBank/DDBJ databases">
        <title>Mucilaginibacter sp. HME9299 genome sequencing and assembly.</title>
        <authorList>
            <person name="Kang H."/>
            <person name="Kim H."/>
            <person name="Joh K."/>
        </authorList>
    </citation>
    <scope>NUCLEOTIDE SEQUENCE [LARGE SCALE GENOMIC DNA]</scope>
    <source>
        <strain evidence="2 3">HME9299</strain>
    </source>
</reference>
<dbReference type="AlphaFoldDB" id="A0A6I4I9G6"/>
<keyword evidence="2" id="KW-0645">Protease</keyword>
<keyword evidence="2" id="KW-0121">Carboxypeptidase</keyword>
<keyword evidence="1" id="KW-0732">Signal</keyword>
<evidence type="ECO:0000256" key="1">
    <source>
        <dbReference type="SAM" id="SignalP"/>
    </source>
</evidence>
<gene>
    <name evidence="2" type="ORF">GO816_03125</name>
</gene>
<accession>A0A6I4I9G6</accession>
<dbReference type="InterPro" id="IPR008969">
    <property type="entry name" value="CarboxyPept-like_regulatory"/>
</dbReference>
<sequence length="816" mass="92641">MKIVLSLISLLFISVTVLAQNFTINGTVKDNTGQPVPFATVLVKNTTKGSPANAEGQYTLTLPTGTYEIQFKAIGYKQESRKITLQGNQTLNIELLPEAFQLQNVVVRAGGEDPAYAIIRKSIRKRKVYLTEIKSYTCDTYIKGLQRILNMPKKFMGRDLDQMAREIGLDSNRRGIVYLSESESKLAFMQPNNYHEEMVSSKVSGSNRAFSFNRASELNVNFYENMQEWDGLSNRPLVSPIAENALSFYNYKYMGETVENGETINRIKVTPKRKFEPTFEGFIYVIEDSWRLHSADLMLTKSAGINFVDTLTVKQQFVPVGTNTWMPSSVKFEFTAGLFSFKIGGYFVAVFKNYDINPALTRKTFAEVMRVTQGVNKKDSTYWQQARPIPLTAEEMTDYEKKAVLAKKRESKPYLDSLDRVHNKVSATRFLLSGISIRNRYKKTYFNTESVLGSLLYNTVEGVAINYGASFSKQIDSARNKYLRLSGRVRYGFSNKLLHGSINGVIPINDYTLSFAGGSDVVDLNNNYPVRPLSNTISSLFYRLNYQKLYDKHFISVGLSRRIAGGLQGSVVAEFADRRWLDNTSDYSFFFRNREYSSNNPLAPFSNTPLFPNNQALKVSIRASYDFSNRYVTYPTGRFYLASKYPKLDIGYTKGINKLLGSDVDYDLLTASLSKSDVSLGMYGKFDFYIGAGKFFNNKQLYFTDYKHFSGNEILIHHDAPNSFLMLNYYTNSTASSYLEGHYEHNFGGLVLSKIPLIRRLKLQEIVKSSYLTTPQFKNYAELGMGISYLGVKALYGWSFNSGPNSKTAFRINLEF</sequence>
<dbReference type="Gene3D" id="2.60.40.1120">
    <property type="entry name" value="Carboxypeptidase-like, regulatory domain"/>
    <property type="match status" value="1"/>
</dbReference>
<feature type="signal peptide" evidence="1">
    <location>
        <begin position="1"/>
        <end position="19"/>
    </location>
</feature>
<protein>
    <submittedName>
        <fullName evidence="2">Carboxypeptidase-like regulatory domain-containing protein</fullName>
    </submittedName>
</protein>
<dbReference type="InterPro" id="IPR043741">
    <property type="entry name" value="DUF5686"/>
</dbReference>
<dbReference type="Pfam" id="PF13715">
    <property type="entry name" value="CarbopepD_reg_2"/>
    <property type="match status" value="1"/>
</dbReference>
<proteinExistence type="predicted"/>
<dbReference type="Proteomes" id="UP000434850">
    <property type="component" value="Unassembled WGS sequence"/>
</dbReference>
<evidence type="ECO:0000313" key="3">
    <source>
        <dbReference type="Proteomes" id="UP000434850"/>
    </source>
</evidence>
<comment type="caution">
    <text evidence="2">The sequence shown here is derived from an EMBL/GenBank/DDBJ whole genome shotgun (WGS) entry which is preliminary data.</text>
</comment>
<dbReference type="SUPFAM" id="SSF49464">
    <property type="entry name" value="Carboxypeptidase regulatory domain-like"/>
    <property type="match status" value="1"/>
</dbReference>
<dbReference type="GO" id="GO:0004180">
    <property type="term" value="F:carboxypeptidase activity"/>
    <property type="evidence" value="ECO:0007669"/>
    <property type="project" value="UniProtKB-KW"/>
</dbReference>